<keyword evidence="4" id="KW-1185">Reference proteome</keyword>
<gene>
    <name evidence="3" type="ORF">B0H16DRAFT_1550869</name>
</gene>
<dbReference type="AlphaFoldDB" id="A0AAD7IVE0"/>
<evidence type="ECO:0000259" key="2">
    <source>
        <dbReference type="Pfam" id="PF20149"/>
    </source>
</evidence>
<dbReference type="InterPro" id="IPR045341">
    <property type="entry name" value="DUF6532"/>
</dbReference>
<feature type="compositionally biased region" description="Polar residues" evidence="1">
    <location>
        <begin position="68"/>
        <end position="79"/>
    </location>
</feature>
<reference evidence="3" key="1">
    <citation type="submission" date="2023-03" db="EMBL/GenBank/DDBJ databases">
        <title>Massive genome expansion in bonnet fungi (Mycena s.s.) driven by repeated elements and novel gene families across ecological guilds.</title>
        <authorList>
            <consortium name="Lawrence Berkeley National Laboratory"/>
            <person name="Harder C.B."/>
            <person name="Miyauchi S."/>
            <person name="Viragh M."/>
            <person name="Kuo A."/>
            <person name="Thoen E."/>
            <person name="Andreopoulos B."/>
            <person name="Lu D."/>
            <person name="Skrede I."/>
            <person name="Drula E."/>
            <person name="Henrissat B."/>
            <person name="Morin E."/>
            <person name="Kohler A."/>
            <person name="Barry K."/>
            <person name="LaButti K."/>
            <person name="Morin E."/>
            <person name="Salamov A."/>
            <person name="Lipzen A."/>
            <person name="Mereny Z."/>
            <person name="Hegedus B."/>
            <person name="Baldrian P."/>
            <person name="Stursova M."/>
            <person name="Weitz H."/>
            <person name="Taylor A."/>
            <person name="Grigoriev I.V."/>
            <person name="Nagy L.G."/>
            <person name="Martin F."/>
            <person name="Kauserud H."/>
        </authorList>
    </citation>
    <scope>NUCLEOTIDE SEQUENCE</scope>
    <source>
        <strain evidence="3">CBHHK182m</strain>
    </source>
</reference>
<dbReference type="EMBL" id="JARKIB010000067">
    <property type="protein sequence ID" value="KAJ7749991.1"/>
    <property type="molecule type" value="Genomic_DNA"/>
</dbReference>
<feature type="domain" description="DUF6532" evidence="2">
    <location>
        <begin position="175"/>
        <end position="369"/>
    </location>
</feature>
<sequence length="417" mass="46297">MDFDTRDSPEPTHRRQASSSSRGSIPPDTDHDFDLNDQDQTEDDVEQPRDQEEEDISPLVPKNAPKKISTQQLKYNQEQPEIRASRVLHGPKPGKSAPTLESAWHHTARLTFPSTGGLIRLLDQNLVLLQIIKAAITLSLYEIPFKCGYEPVISRAAFVRRLMRLCAKKDARGSHVERRAKEDTSFCKRLAPIICTRSSNFRTNLRTSALSKVATLYELNKPGAKAAEIRAIVKQLLQDQRYILPYAPSAVSRPVIAQDGEPTADLTPPGPPKAFIVAQPFHAPAIVDLIHEGWWSSSKSLGFTYIKDLKSNRDDRPNEVVLPDPMICLAGSFVWAALQTYSTGRFVPAPEFSQARLEGTYKSLLAVLTAQREGKSAKTFNRTMHELYVKVSHSQIATASAASGSANNIICLDIDSE</sequence>
<evidence type="ECO:0000313" key="4">
    <source>
        <dbReference type="Proteomes" id="UP001215598"/>
    </source>
</evidence>
<protein>
    <recommendedName>
        <fullName evidence="2">DUF6532 domain-containing protein</fullName>
    </recommendedName>
</protein>
<feature type="compositionally biased region" description="Basic and acidic residues" evidence="1">
    <location>
        <begin position="1"/>
        <end position="13"/>
    </location>
</feature>
<proteinExistence type="predicted"/>
<name>A0AAD7IVE0_9AGAR</name>
<dbReference type="Proteomes" id="UP001215598">
    <property type="component" value="Unassembled WGS sequence"/>
</dbReference>
<organism evidence="3 4">
    <name type="scientific">Mycena metata</name>
    <dbReference type="NCBI Taxonomy" id="1033252"/>
    <lineage>
        <taxon>Eukaryota</taxon>
        <taxon>Fungi</taxon>
        <taxon>Dikarya</taxon>
        <taxon>Basidiomycota</taxon>
        <taxon>Agaricomycotina</taxon>
        <taxon>Agaricomycetes</taxon>
        <taxon>Agaricomycetidae</taxon>
        <taxon>Agaricales</taxon>
        <taxon>Marasmiineae</taxon>
        <taxon>Mycenaceae</taxon>
        <taxon>Mycena</taxon>
    </lineage>
</organism>
<evidence type="ECO:0000256" key="1">
    <source>
        <dbReference type="SAM" id="MobiDB-lite"/>
    </source>
</evidence>
<feature type="compositionally biased region" description="Acidic residues" evidence="1">
    <location>
        <begin position="35"/>
        <end position="56"/>
    </location>
</feature>
<accession>A0AAD7IVE0</accession>
<feature type="region of interest" description="Disordered" evidence="1">
    <location>
        <begin position="1"/>
        <end position="98"/>
    </location>
</feature>
<comment type="caution">
    <text evidence="3">The sequence shown here is derived from an EMBL/GenBank/DDBJ whole genome shotgun (WGS) entry which is preliminary data.</text>
</comment>
<evidence type="ECO:0000313" key="3">
    <source>
        <dbReference type="EMBL" id="KAJ7749991.1"/>
    </source>
</evidence>
<dbReference type="Pfam" id="PF20149">
    <property type="entry name" value="DUF6532"/>
    <property type="match status" value="1"/>
</dbReference>